<dbReference type="HOGENOM" id="CLU_070084_0_0_6"/>
<name>A0A060GXH2_XYLFS</name>
<evidence type="ECO:0000313" key="3">
    <source>
        <dbReference type="Proteomes" id="UP000027215"/>
    </source>
</evidence>
<feature type="transmembrane region" description="Helical" evidence="1">
    <location>
        <begin position="202"/>
        <end position="220"/>
    </location>
</feature>
<gene>
    <name evidence="2" type="ORF">D934_00430</name>
</gene>
<organism evidence="2 3">
    <name type="scientific">Xylella fastidiosa subsp. sandyi Ann-1</name>
    <dbReference type="NCBI Taxonomy" id="155920"/>
    <lineage>
        <taxon>Bacteria</taxon>
        <taxon>Pseudomonadati</taxon>
        <taxon>Pseudomonadota</taxon>
        <taxon>Gammaproteobacteria</taxon>
        <taxon>Lysobacterales</taxon>
        <taxon>Lysobacteraceae</taxon>
        <taxon>Xylella</taxon>
    </lineage>
</organism>
<reference evidence="2 3" key="1">
    <citation type="submission" date="2013-08" db="EMBL/GenBank/DDBJ databases">
        <authorList>
            <person name="Stouthamer R."/>
            <person name="Nunney L."/>
        </authorList>
    </citation>
    <scope>NUCLEOTIDE SEQUENCE [LARGE SCALE GENOMIC DNA]</scope>
    <source>
        <strain evidence="3">ann-1</strain>
    </source>
</reference>
<dbReference type="RefSeq" id="WP_020852750.1">
    <property type="nucleotide sequence ID" value="NZ_CP006696.1"/>
</dbReference>
<dbReference type="AlphaFoldDB" id="A0A060GXH2"/>
<keyword evidence="1" id="KW-1133">Transmembrane helix</keyword>
<accession>A0A060GXH2</accession>
<dbReference type="PATRIC" id="fig|155920.8.peg.107"/>
<keyword evidence="1" id="KW-0472">Membrane</keyword>
<keyword evidence="1" id="KW-0812">Transmembrane</keyword>
<evidence type="ECO:0000256" key="1">
    <source>
        <dbReference type="SAM" id="Phobius"/>
    </source>
</evidence>
<sequence length="321" mass="34833">MTAVPKVAITSPAALLAFLRGVERRAIVLVELQTGTMSAAQAALPAAIRIFGAEAVDCPFAEWSIRFWSLLCGAPVLRRPPLTGQRWPKELVSLQAMAVEDRLALLLRIVAGLDEAQAAVVLGKPLETYYQALARACPRDVQGRPNPAAWRALAEAAQQRVRSLSIKRLVTTTVLPSPSPKISVAESAVSRFPAPIRFERNWVVIAGLALGVIFMLNLAWNRNIWSVPDPQSVSKDFPAVLPLLEDSPVVIEALPDYVSSAPPQVISPDLADRAMLEDSALEAARQADFFAWYVAGQPIPPDESDSAPVVAFSIRHNGNRR</sequence>
<dbReference type="Proteomes" id="UP000027215">
    <property type="component" value="Chromosome"/>
</dbReference>
<dbReference type="KEGG" id="xfs:D934_00430"/>
<proteinExistence type="predicted"/>
<dbReference type="EMBL" id="CP006696">
    <property type="protein sequence ID" value="AIC09159.1"/>
    <property type="molecule type" value="Genomic_DNA"/>
</dbReference>
<protein>
    <recommendedName>
        <fullName evidence="4">Transmembrane protein</fullName>
    </recommendedName>
</protein>
<evidence type="ECO:0000313" key="2">
    <source>
        <dbReference type="EMBL" id="AIC09159.1"/>
    </source>
</evidence>
<evidence type="ECO:0008006" key="4">
    <source>
        <dbReference type="Google" id="ProtNLM"/>
    </source>
</evidence>